<keyword evidence="1" id="KW-1133">Transmembrane helix</keyword>
<organism evidence="4 5">
    <name type="scientific">Phytophthora oleae</name>
    <dbReference type="NCBI Taxonomy" id="2107226"/>
    <lineage>
        <taxon>Eukaryota</taxon>
        <taxon>Sar</taxon>
        <taxon>Stramenopiles</taxon>
        <taxon>Oomycota</taxon>
        <taxon>Peronosporomycetes</taxon>
        <taxon>Peronosporales</taxon>
        <taxon>Peronosporaceae</taxon>
        <taxon>Phytophthora</taxon>
    </lineage>
</organism>
<feature type="chain" id="PRO_5044813393" description="Protein kinase domain-containing protein" evidence="2">
    <location>
        <begin position="23"/>
        <end position="566"/>
    </location>
</feature>
<evidence type="ECO:0000313" key="5">
    <source>
        <dbReference type="Proteomes" id="UP001632037"/>
    </source>
</evidence>
<protein>
    <recommendedName>
        <fullName evidence="3">Protein kinase domain-containing protein</fullName>
    </recommendedName>
</protein>
<keyword evidence="1" id="KW-0812">Transmembrane</keyword>
<dbReference type="InterPro" id="IPR000719">
    <property type="entry name" value="Prot_kinase_dom"/>
</dbReference>
<gene>
    <name evidence="4" type="ORF">V7S43_005099</name>
</gene>
<keyword evidence="5" id="KW-1185">Reference proteome</keyword>
<sequence>MRRLVLATLLLVAISIWSPIAATTYSIDEFYTTSSCSGTPDVVRALESTECSSATCATNSDNDIATTTCESDYLEAIKEKFGDSQYILQVIYTDSSCSTFSYAVGYRVTGTSSDTATCELGYNVTSYYYSGLFAFTATLDEDGSARLGFFTTSDCSVISGSASTTDIGGVSVATGTIESASCGPVDYSSYMYDRTGYTQWYSSNTYDDGGLSTGAIIGIVCGAVVFVLLVVVLGIIFYRRNIKGKKGGQWTTTLPSGDLTSLEAAMSGQSGLWNDDVITAKRVPRDKVKVKKLLSRGAYGEVYTGVFNGQQVAVKMLPPSTRGNLQHVADFLTEAKLTASMDHPHIVTFVGVAWDSLSDLCVILEFMDGGDLRSLLNKYKATKHPVGVDREKATIALHVCHALTYLHSLMPPVIHRDLKSRNILLNKGMAAKLTDFGISKERLDQTMTAGVGTSLWMAPEVMLGENYDVKADIFSFGVVLSELDVHTLPYAQTKQRSLDTNGRKMADATLLQRITAGEVRVDFSDASPQALVELGSACIAVDPADRPTAAEALYRIQVIISQELSG</sequence>
<feature type="domain" description="Protein kinase" evidence="3">
    <location>
        <begin position="288"/>
        <end position="560"/>
    </location>
</feature>
<comment type="caution">
    <text evidence="4">The sequence shown here is derived from an EMBL/GenBank/DDBJ whole genome shotgun (WGS) entry which is preliminary data.</text>
</comment>
<dbReference type="Proteomes" id="UP001632037">
    <property type="component" value="Unassembled WGS sequence"/>
</dbReference>
<dbReference type="SUPFAM" id="SSF56112">
    <property type="entry name" value="Protein kinase-like (PK-like)"/>
    <property type="match status" value="1"/>
</dbReference>
<dbReference type="Gene3D" id="1.10.510.10">
    <property type="entry name" value="Transferase(Phosphotransferase) domain 1"/>
    <property type="match status" value="1"/>
</dbReference>
<accession>A0ABD3FSM5</accession>
<evidence type="ECO:0000313" key="4">
    <source>
        <dbReference type="EMBL" id="KAL3669718.1"/>
    </source>
</evidence>
<dbReference type="PANTHER" id="PTHR44329">
    <property type="entry name" value="SERINE/THREONINE-PROTEIN KINASE TNNI3K-RELATED"/>
    <property type="match status" value="1"/>
</dbReference>
<dbReference type="PROSITE" id="PS50011">
    <property type="entry name" value="PROTEIN_KINASE_DOM"/>
    <property type="match status" value="1"/>
</dbReference>
<dbReference type="Pfam" id="PF00069">
    <property type="entry name" value="Pkinase"/>
    <property type="match status" value="1"/>
</dbReference>
<dbReference type="InterPro" id="IPR011009">
    <property type="entry name" value="Kinase-like_dom_sf"/>
</dbReference>
<dbReference type="SMART" id="SM00220">
    <property type="entry name" value="S_TKc"/>
    <property type="match status" value="1"/>
</dbReference>
<evidence type="ECO:0000259" key="3">
    <source>
        <dbReference type="PROSITE" id="PS50011"/>
    </source>
</evidence>
<feature type="signal peptide" evidence="2">
    <location>
        <begin position="1"/>
        <end position="22"/>
    </location>
</feature>
<keyword evidence="1" id="KW-0472">Membrane</keyword>
<name>A0ABD3FSM5_9STRA</name>
<dbReference type="InterPro" id="IPR051681">
    <property type="entry name" value="Ser/Thr_Kinases-Pseudokinases"/>
</dbReference>
<keyword evidence="2" id="KW-0732">Signal</keyword>
<dbReference type="PANTHER" id="PTHR44329:SF214">
    <property type="entry name" value="PROTEIN KINASE DOMAIN-CONTAINING PROTEIN"/>
    <property type="match status" value="1"/>
</dbReference>
<feature type="transmembrane region" description="Helical" evidence="1">
    <location>
        <begin position="215"/>
        <end position="238"/>
    </location>
</feature>
<dbReference type="EMBL" id="JBIMZQ010000008">
    <property type="protein sequence ID" value="KAL3669718.1"/>
    <property type="molecule type" value="Genomic_DNA"/>
</dbReference>
<dbReference type="PROSITE" id="PS00108">
    <property type="entry name" value="PROTEIN_KINASE_ST"/>
    <property type="match status" value="1"/>
</dbReference>
<proteinExistence type="predicted"/>
<evidence type="ECO:0000256" key="2">
    <source>
        <dbReference type="SAM" id="SignalP"/>
    </source>
</evidence>
<reference evidence="4 5" key="1">
    <citation type="submission" date="2024-09" db="EMBL/GenBank/DDBJ databases">
        <title>Genome sequencing and assembly of Phytophthora oleae, isolate VK10A, causative agent of rot of olive drupes.</title>
        <authorList>
            <person name="Conti Taguali S."/>
            <person name="Riolo M."/>
            <person name="La Spada F."/>
            <person name="Cacciola S.O."/>
            <person name="Dionisio G."/>
        </authorList>
    </citation>
    <scope>NUCLEOTIDE SEQUENCE [LARGE SCALE GENOMIC DNA]</scope>
    <source>
        <strain evidence="4 5">VK10A</strain>
    </source>
</reference>
<dbReference type="Gene3D" id="3.30.200.20">
    <property type="entry name" value="Phosphorylase Kinase, domain 1"/>
    <property type="match status" value="1"/>
</dbReference>
<dbReference type="InterPro" id="IPR008271">
    <property type="entry name" value="Ser/Thr_kinase_AS"/>
</dbReference>
<dbReference type="AlphaFoldDB" id="A0ABD3FSM5"/>
<evidence type="ECO:0000256" key="1">
    <source>
        <dbReference type="SAM" id="Phobius"/>
    </source>
</evidence>